<dbReference type="OrthoDB" id="284184at2759"/>
<gene>
    <name evidence="4" type="ORF">BDV38DRAFT_289654</name>
</gene>
<dbReference type="AlphaFoldDB" id="A0A5N6TCF8"/>
<dbReference type="GeneID" id="43645511"/>
<dbReference type="EMBL" id="ML743551">
    <property type="protein sequence ID" value="KAE8143811.1"/>
    <property type="molecule type" value="Genomic_DNA"/>
</dbReference>
<accession>A0A5N6TCF8</accession>
<keyword evidence="1 4" id="KW-0378">Hydrolase</keyword>
<dbReference type="InterPro" id="IPR029058">
    <property type="entry name" value="AB_hydrolase_fold"/>
</dbReference>
<proteinExistence type="inferred from homology"/>
<dbReference type="Proteomes" id="UP000325672">
    <property type="component" value="Unassembled WGS sequence"/>
</dbReference>
<evidence type="ECO:0000313" key="5">
    <source>
        <dbReference type="Proteomes" id="UP000325672"/>
    </source>
</evidence>
<evidence type="ECO:0000256" key="2">
    <source>
        <dbReference type="ARBA" id="ARBA00038334"/>
    </source>
</evidence>
<protein>
    <submittedName>
        <fullName evidence="4">Alpha/Beta hydrolase protein</fullName>
    </submittedName>
</protein>
<comment type="similarity">
    <text evidence="2">Belongs to the AB hydrolase superfamily. Epoxide hydrolase family.</text>
</comment>
<dbReference type="InterPro" id="IPR000639">
    <property type="entry name" value="Epox_hydrolase-like"/>
</dbReference>
<dbReference type="InterPro" id="IPR000073">
    <property type="entry name" value="AB_hydrolase_1"/>
</dbReference>
<name>A0A5N6TCF8_ASPPS</name>
<reference evidence="4 5" key="1">
    <citation type="submission" date="2019-04" db="EMBL/GenBank/DDBJ databases">
        <title>Friends and foes A comparative genomics study of 23 Aspergillus species from section Flavi.</title>
        <authorList>
            <consortium name="DOE Joint Genome Institute"/>
            <person name="Kjaerbolling I."/>
            <person name="Vesth T."/>
            <person name="Frisvad J.C."/>
            <person name="Nybo J.L."/>
            <person name="Theobald S."/>
            <person name="Kildgaard S."/>
            <person name="Isbrandt T."/>
            <person name="Kuo A."/>
            <person name="Sato A."/>
            <person name="Lyhne E.K."/>
            <person name="Kogle M.E."/>
            <person name="Wiebenga A."/>
            <person name="Kun R.S."/>
            <person name="Lubbers R.J."/>
            <person name="Makela M.R."/>
            <person name="Barry K."/>
            <person name="Chovatia M."/>
            <person name="Clum A."/>
            <person name="Daum C."/>
            <person name="Haridas S."/>
            <person name="He G."/>
            <person name="LaButti K."/>
            <person name="Lipzen A."/>
            <person name="Mondo S."/>
            <person name="Riley R."/>
            <person name="Salamov A."/>
            <person name="Simmons B.A."/>
            <person name="Magnuson J.K."/>
            <person name="Henrissat B."/>
            <person name="Mortensen U.H."/>
            <person name="Larsen T.O."/>
            <person name="Devries R.P."/>
            <person name="Grigoriev I.V."/>
            <person name="Machida M."/>
            <person name="Baker S.E."/>
            <person name="Andersen M.R."/>
        </authorList>
    </citation>
    <scope>NUCLEOTIDE SEQUENCE [LARGE SCALE GENOMIC DNA]</scope>
    <source>
        <strain evidence="4 5">CBS 117625</strain>
    </source>
</reference>
<sequence length="309" mass="35075">MSCFPNSRCKARNAWIKTCDEDSEPVRIAYIDCEPEPHVLSKGVLLLIHGFPQTSYQFRHVIQPFADEGFRVIAPDYRGAGQSSHPSRDFRKSTMARDLFLLVHDNLLLHSKVHLVGHDIGGMIAHAYASQYPEYVASIVWGECPLPGTSTYDENLKMPEQFHFMFHRAPDDLALYLVSGKERAYIKYFLSKQTCNAQAILPADLEYYTLQYSKPGALRCAFEVYQAFEEDSRENKENLRIQGKSMLPVLVLSGAESRHALEASSMVNQVYGGYIQTENIASSGHYIAEENPEEFLRAVLCFVNKYSLQ</sequence>
<evidence type="ECO:0000259" key="3">
    <source>
        <dbReference type="Pfam" id="PF00561"/>
    </source>
</evidence>
<dbReference type="Gene3D" id="3.40.50.1820">
    <property type="entry name" value="alpha/beta hydrolase"/>
    <property type="match status" value="1"/>
</dbReference>
<feature type="domain" description="AB hydrolase-1" evidence="3">
    <location>
        <begin position="44"/>
        <end position="167"/>
    </location>
</feature>
<evidence type="ECO:0000313" key="4">
    <source>
        <dbReference type="EMBL" id="KAE8143811.1"/>
    </source>
</evidence>
<dbReference type="PANTHER" id="PTHR43329">
    <property type="entry name" value="EPOXIDE HYDROLASE"/>
    <property type="match status" value="1"/>
</dbReference>
<organism evidence="4 5">
    <name type="scientific">Aspergillus pseudotamarii</name>
    <dbReference type="NCBI Taxonomy" id="132259"/>
    <lineage>
        <taxon>Eukaryota</taxon>
        <taxon>Fungi</taxon>
        <taxon>Dikarya</taxon>
        <taxon>Ascomycota</taxon>
        <taxon>Pezizomycotina</taxon>
        <taxon>Eurotiomycetes</taxon>
        <taxon>Eurotiomycetidae</taxon>
        <taxon>Eurotiales</taxon>
        <taxon>Aspergillaceae</taxon>
        <taxon>Aspergillus</taxon>
        <taxon>Aspergillus subgen. Circumdati</taxon>
    </lineage>
</organism>
<evidence type="ECO:0000256" key="1">
    <source>
        <dbReference type="ARBA" id="ARBA00022801"/>
    </source>
</evidence>
<dbReference type="PRINTS" id="PR00111">
    <property type="entry name" value="ABHYDROLASE"/>
</dbReference>
<dbReference type="PRINTS" id="PR00412">
    <property type="entry name" value="EPOXHYDRLASE"/>
</dbReference>
<dbReference type="SUPFAM" id="SSF53474">
    <property type="entry name" value="alpha/beta-Hydrolases"/>
    <property type="match status" value="1"/>
</dbReference>
<dbReference type="Pfam" id="PF00561">
    <property type="entry name" value="Abhydrolase_1"/>
    <property type="match status" value="1"/>
</dbReference>
<dbReference type="RefSeq" id="XP_031919874.1">
    <property type="nucleotide sequence ID" value="XM_032061301.1"/>
</dbReference>
<keyword evidence="5" id="KW-1185">Reference proteome</keyword>
<dbReference type="GO" id="GO:0016787">
    <property type="term" value="F:hydrolase activity"/>
    <property type="evidence" value="ECO:0007669"/>
    <property type="project" value="UniProtKB-KW"/>
</dbReference>